<evidence type="ECO:0000259" key="1">
    <source>
        <dbReference type="PROSITE" id="PS50181"/>
    </source>
</evidence>
<organism evidence="2 3">
    <name type="scientific">Planoprotostelium fungivorum</name>
    <dbReference type="NCBI Taxonomy" id="1890364"/>
    <lineage>
        <taxon>Eukaryota</taxon>
        <taxon>Amoebozoa</taxon>
        <taxon>Evosea</taxon>
        <taxon>Variosea</taxon>
        <taxon>Cavosteliida</taxon>
        <taxon>Cavosteliaceae</taxon>
        <taxon>Planoprotostelium</taxon>
    </lineage>
</organism>
<dbReference type="STRING" id="1890364.A0A2P6NWF1"/>
<dbReference type="PANTHER" id="PTHR31350:SF27">
    <property type="entry name" value="HEMIMETHYLATED DNA-BINDING DOMAIN-CONTAINING PROTEIN"/>
    <property type="match status" value="1"/>
</dbReference>
<dbReference type="InterPro" id="IPR032698">
    <property type="entry name" value="SirB1_N"/>
</dbReference>
<gene>
    <name evidence="2" type="ORF">PROFUN_03365</name>
</gene>
<feature type="domain" description="F-box" evidence="1">
    <location>
        <begin position="27"/>
        <end position="73"/>
    </location>
</feature>
<dbReference type="Gene3D" id="1.20.1280.50">
    <property type="match status" value="1"/>
</dbReference>
<dbReference type="InterPro" id="IPR001810">
    <property type="entry name" value="F-box_dom"/>
</dbReference>
<dbReference type="Pfam" id="PF12937">
    <property type="entry name" value="F-box-like"/>
    <property type="match status" value="1"/>
</dbReference>
<protein>
    <recommendedName>
        <fullName evidence="1">F-box domain-containing protein</fullName>
    </recommendedName>
</protein>
<dbReference type="PROSITE" id="PS50181">
    <property type="entry name" value="FBOX"/>
    <property type="match status" value="1"/>
</dbReference>
<dbReference type="SMART" id="SM00256">
    <property type="entry name" value="FBOX"/>
    <property type="match status" value="1"/>
</dbReference>
<dbReference type="AlphaFoldDB" id="A0A2P6NWF1"/>
<dbReference type="InParanoid" id="A0A2P6NWF1"/>
<evidence type="ECO:0000313" key="2">
    <source>
        <dbReference type="EMBL" id="PRP88256.1"/>
    </source>
</evidence>
<dbReference type="Proteomes" id="UP000241769">
    <property type="component" value="Unassembled WGS sequence"/>
</dbReference>
<dbReference type="Pfam" id="PF13369">
    <property type="entry name" value="Transglut_core2"/>
    <property type="match status" value="1"/>
</dbReference>
<evidence type="ECO:0000313" key="3">
    <source>
        <dbReference type="Proteomes" id="UP000241769"/>
    </source>
</evidence>
<dbReference type="PANTHER" id="PTHR31350">
    <property type="entry name" value="SI:DKEY-261L7.2"/>
    <property type="match status" value="1"/>
</dbReference>
<dbReference type="SUPFAM" id="SSF81383">
    <property type="entry name" value="F-box domain"/>
    <property type="match status" value="1"/>
</dbReference>
<dbReference type="EMBL" id="MDYQ01000012">
    <property type="protein sequence ID" value="PRP88256.1"/>
    <property type="molecule type" value="Genomic_DNA"/>
</dbReference>
<dbReference type="InterPro" id="IPR036047">
    <property type="entry name" value="F-box-like_dom_sf"/>
</dbReference>
<name>A0A2P6NWF1_9EUKA</name>
<proteinExistence type="predicted"/>
<sequence>MVFKTFVDASEDITFAITEKHIDASNEGLEGSLPQEILSSILSHLDFLSLVRCSMVCRIWYESSLDQRIWKRHLKLLWKHHAKDDGVDYKQKLKDHLEEMTMNRIQHLHIRENIMTEGGIFSHPIEIVDQLFHLIETSSINPNHNLSLLYYARDTLDVINRKECARWWDELYSSDVDGILREYFGEENPHSLKETALIEVGSYLVSRYEEPFLDPQIIKGELDELAERVKSRTNDTEDDEDKLKALLHVLFVEEDFDGDNETYYHPHNGYIHHVLKKKRGIPIILSIILILVASRVGLRIDPIGFPGRFLARVLSESGTLMDEPTYIDAFEQGQMMTEEECYNITEFIQPGMFDVISPSMIFIRMSHNLVHMYKSSGSYIQLLGILSLMDRLGDLSGTPMPQNIVLRYKWLLDGGFYLEAKAWIEKFQGSMRDVQMDVMIKQTEVMLEAEEIRMSRIRDRNVAPYNKMNLQFKVGDVIYCIGEMSRGVIDEDGHYRLLMENEHSEMTVVLEDSIHREENAVDHPRIGEYFQEFEPQSHRYVCNPGMRRTYPNL</sequence>
<accession>A0A2P6NWF1</accession>
<comment type="caution">
    <text evidence="2">The sequence shown here is derived from an EMBL/GenBank/DDBJ whole genome shotgun (WGS) entry which is preliminary data.</text>
</comment>
<keyword evidence="3" id="KW-1185">Reference proteome</keyword>
<reference evidence="2 3" key="1">
    <citation type="journal article" date="2018" name="Genome Biol. Evol.">
        <title>Multiple Roots of Fruiting Body Formation in Amoebozoa.</title>
        <authorList>
            <person name="Hillmann F."/>
            <person name="Forbes G."/>
            <person name="Novohradska S."/>
            <person name="Ferling I."/>
            <person name="Riege K."/>
            <person name="Groth M."/>
            <person name="Westermann M."/>
            <person name="Marz M."/>
            <person name="Spaller T."/>
            <person name="Winckler T."/>
            <person name="Schaap P."/>
            <person name="Glockner G."/>
        </authorList>
    </citation>
    <scope>NUCLEOTIDE SEQUENCE [LARGE SCALE GENOMIC DNA]</scope>
    <source>
        <strain evidence="2 3">Jena</strain>
    </source>
</reference>
<dbReference type="OrthoDB" id="28868at2759"/>